<name>D2NSA7_ROTMD</name>
<feature type="region of interest" description="Disordered" evidence="1">
    <location>
        <begin position="88"/>
        <end position="118"/>
    </location>
</feature>
<feature type="transmembrane region" description="Helical" evidence="2">
    <location>
        <begin position="282"/>
        <end position="300"/>
    </location>
</feature>
<reference evidence="3 4" key="2">
    <citation type="journal article" date="2010" name="J Osaka Dent Univ">
        <title>Isolation and identification of Rothia mucilaginosa from persistent apical periodontitis lesions.</title>
        <authorList>
            <person name="Yamane K."/>
            <person name="Yoshida M."/>
            <person name="Fujihira T."/>
            <person name="Baba T."/>
            <person name="Tsuji N."/>
            <person name="Hayashi H."/>
            <person name="Sugimori C."/>
            <person name="Yamanaka T."/>
            <person name="Mashimo C."/>
            <person name="Nambu T."/>
            <person name="Kawai H."/>
            <person name="Fukushima H."/>
        </authorList>
    </citation>
    <scope>NUCLEOTIDE SEQUENCE [LARGE SCALE GENOMIC DNA]</scope>
    <source>
        <strain evidence="3 4">DY-18</strain>
    </source>
</reference>
<evidence type="ECO:0000313" key="3">
    <source>
        <dbReference type="EMBL" id="BAI64533.1"/>
    </source>
</evidence>
<evidence type="ECO:0000256" key="1">
    <source>
        <dbReference type="SAM" id="MobiDB-lite"/>
    </source>
</evidence>
<feature type="transmembrane region" description="Helical" evidence="2">
    <location>
        <begin position="165"/>
        <end position="190"/>
    </location>
</feature>
<dbReference type="Proteomes" id="UP000001883">
    <property type="component" value="Chromosome"/>
</dbReference>
<sequence length="331" mass="35877">MLGGQTLVARRNSHAVVRVVTNLADHVTVTVLGTNLKALLSGLIERNEYEKHANRNQDRHRTGDNTGQRECLTCTSFLDLLQGQHTQNDCGNTQQSAKHEETGQHSRNTENHRRQRHAGSLLRHGSRIRVTCGLTVTVSILLRLLLVRVLLVVVVSGLRLVGSLLAVTVLILLSGLRLVGSVLTIAVLLLSLTVGVLSRSTLGGGTLSNVLAVSILRRRLRTELTVLVLLGRVLRSSVLLLSLTVGVLSGCALTVILAVGILCRRSLAVILTVRALGGRIRLLSSVGVLCVPLVISVVILRHPSFFPSQLQRTIYTRPTHHCALSSVPLYK</sequence>
<evidence type="ECO:0000256" key="2">
    <source>
        <dbReference type="SAM" id="Phobius"/>
    </source>
</evidence>
<evidence type="ECO:0000313" key="4">
    <source>
        <dbReference type="Proteomes" id="UP000001883"/>
    </source>
</evidence>
<reference evidence="3 4" key="3">
    <citation type="journal article" date="2010" name="Sequencing">
        <title>Complete Genome Sequence of Rothia mucilaginosa DY-18: A Clinical Isolate with Dense Meshwork-Like Structures from a Persistent Apical Periodontitis Lesion.</title>
        <authorList>
            <person name="Yamane K."/>
            <person name="Nambu T."/>
            <person name="Yamanaka T."/>
            <person name="Mashimo C."/>
            <person name="Sugimori C."/>
            <person name="Leung K.-P."/>
            <person name="Fukushima H."/>
        </authorList>
    </citation>
    <scope>NUCLEOTIDE SEQUENCE [LARGE SCALE GENOMIC DNA]</scope>
    <source>
        <strain evidence="3 4">DY-18</strain>
    </source>
</reference>
<dbReference type="HOGENOM" id="CLU_839082_0_0_11"/>
<protein>
    <submittedName>
        <fullName evidence="3">Uncharacterized protein</fullName>
    </submittedName>
</protein>
<proteinExistence type="predicted"/>
<keyword evidence="4" id="KW-1185">Reference proteome</keyword>
<feature type="transmembrane region" description="Helical" evidence="2">
    <location>
        <begin position="237"/>
        <end position="262"/>
    </location>
</feature>
<gene>
    <name evidence="3" type="ordered locus">RMDY18_07010</name>
</gene>
<keyword evidence="2" id="KW-1133">Transmembrane helix</keyword>
<reference evidence="4" key="1">
    <citation type="submission" date="2009-07" db="EMBL/GenBank/DDBJ databases">
        <title>Complete genome sequence of Rothia mucilaginosa DJ.</title>
        <authorList>
            <person name="Yamane K."/>
            <person name="Nambu T."/>
            <person name="Mashimo C."/>
            <person name="Sugimori C."/>
            <person name="Yamanaka T."/>
            <person name="Leung K."/>
            <person name="Fukushima H."/>
        </authorList>
    </citation>
    <scope>NUCLEOTIDE SEQUENCE [LARGE SCALE GENOMIC DNA]</scope>
    <source>
        <strain evidence="4">DY-18</strain>
    </source>
</reference>
<feature type="compositionally biased region" description="Basic and acidic residues" evidence="1">
    <location>
        <begin position="97"/>
        <end position="112"/>
    </location>
</feature>
<dbReference type="KEGG" id="rmu:RMDY18_07010"/>
<dbReference type="EMBL" id="AP011540">
    <property type="protein sequence ID" value="BAI64533.1"/>
    <property type="molecule type" value="Genomic_DNA"/>
</dbReference>
<dbReference type="AlphaFoldDB" id="D2NSA7"/>
<keyword evidence="2" id="KW-0812">Transmembrane</keyword>
<keyword evidence="2" id="KW-0472">Membrane</keyword>
<organism evidence="3 4">
    <name type="scientific">Rothia mucilaginosa (strain DY-18)</name>
    <name type="common">Stomatococcus mucilaginosus</name>
    <dbReference type="NCBI Taxonomy" id="680646"/>
    <lineage>
        <taxon>Bacteria</taxon>
        <taxon>Bacillati</taxon>
        <taxon>Actinomycetota</taxon>
        <taxon>Actinomycetes</taxon>
        <taxon>Micrococcales</taxon>
        <taxon>Micrococcaceae</taxon>
        <taxon>Rothia</taxon>
    </lineage>
</organism>
<accession>D2NSA7</accession>